<dbReference type="OrthoDB" id="55966at2157"/>
<dbReference type="HOGENOM" id="CLU_071003_3_0_2"/>
<evidence type="ECO:0000313" key="3">
    <source>
        <dbReference type="Proteomes" id="UP000001024"/>
    </source>
</evidence>
<proteinExistence type="predicted"/>
<name>Q9HLU3_THEAC</name>
<dbReference type="PANTHER" id="PTHR34406">
    <property type="entry name" value="PROTEIN YCEI"/>
    <property type="match status" value="1"/>
</dbReference>
<dbReference type="Gene3D" id="2.40.128.110">
    <property type="entry name" value="Lipid/polyisoprenoid-binding, YceI-like"/>
    <property type="match status" value="1"/>
</dbReference>
<dbReference type="PaxDb" id="273075-Ta0132"/>
<dbReference type="EnsemblBacteria" id="CAC11279">
    <property type="protein sequence ID" value="CAC11279"/>
    <property type="gene ID" value="CAC11279"/>
</dbReference>
<dbReference type="Proteomes" id="UP000001024">
    <property type="component" value="Chromosome"/>
</dbReference>
<dbReference type="SUPFAM" id="SSF101874">
    <property type="entry name" value="YceI-like"/>
    <property type="match status" value="1"/>
</dbReference>
<dbReference type="InterPro" id="IPR007372">
    <property type="entry name" value="Lipid/polyisoprenoid-bd_YceI"/>
</dbReference>
<dbReference type="RefSeq" id="WP_010900559.1">
    <property type="nucleotide sequence ID" value="NC_002578.1"/>
</dbReference>
<keyword evidence="3" id="KW-1185">Reference proteome</keyword>
<accession>Q9HLU3</accession>
<sequence>MEVLKTWMADPVHSNVEFVVRHMMISRVRGSFKKFEIAFNGDPENLESGKATAKIEVASVFTGDNGRDDDLRSSNFFEISKYPYITFESTKIEKVSGDQYKVHGNLTIKNVTKEVIFDGELGGKLKDPYGNQRFGFSATASINRREFGLTWNMVLDNGGVMVGDVVKVELALEMVEMKQS</sequence>
<dbReference type="PANTHER" id="PTHR34406:SF1">
    <property type="entry name" value="PROTEIN YCEI"/>
    <property type="match status" value="1"/>
</dbReference>
<protein>
    <recommendedName>
        <fullName evidence="1">Lipid/polyisoprenoid-binding YceI-like domain-containing protein</fullName>
    </recommendedName>
</protein>
<dbReference type="STRING" id="273075.gene:9571346"/>
<evidence type="ECO:0000313" key="2">
    <source>
        <dbReference type="EMBL" id="CAC11279.1"/>
    </source>
</evidence>
<dbReference type="KEGG" id="tac:Ta0132"/>
<evidence type="ECO:0000259" key="1">
    <source>
        <dbReference type="SMART" id="SM00867"/>
    </source>
</evidence>
<gene>
    <name evidence="2" type="ordered locus">Ta0132</name>
</gene>
<organism evidence="2 3">
    <name type="scientific">Thermoplasma acidophilum (strain ATCC 25905 / DSM 1728 / JCM 9062 / NBRC 15155 / AMRC-C165)</name>
    <dbReference type="NCBI Taxonomy" id="273075"/>
    <lineage>
        <taxon>Archaea</taxon>
        <taxon>Methanobacteriati</taxon>
        <taxon>Thermoplasmatota</taxon>
        <taxon>Thermoplasmata</taxon>
        <taxon>Thermoplasmatales</taxon>
        <taxon>Thermoplasmataceae</taxon>
        <taxon>Thermoplasma</taxon>
    </lineage>
</organism>
<dbReference type="EMBL" id="AL445063">
    <property type="protein sequence ID" value="CAC11279.1"/>
    <property type="molecule type" value="Genomic_DNA"/>
</dbReference>
<dbReference type="SMART" id="SM00867">
    <property type="entry name" value="YceI"/>
    <property type="match status" value="1"/>
</dbReference>
<dbReference type="Pfam" id="PF04264">
    <property type="entry name" value="YceI"/>
    <property type="match status" value="1"/>
</dbReference>
<dbReference type="eggNOG" id="arCOG07357">
    <property type="taxonomic scope" value="Archaea"/>
</dbReference>
<feature type="domain" description="Lipid/polyisoprenoid-binding YceI-like" evidence="1">
    <location>
        <begin position="6"/>
        <end position="175"/>
    </location>
</feature>
<dbReference type="InterPro" id="IPR036761">
    <property type="entry name" value="TTHA0802/YceI-like_sf"/>
</dbReference>
<dbReference type="InParanoid" id="Q9HLU3"/>
<reference evidence="2 3" key="1">
    <citation type="journal article" date="2000" name="Nature">
        <title>The genome sequence of the thermoacidophilic scavenger Thermoplasma acidophilum.</title>
        <authorList>
            <person name="Ruepp A."/>
            <person name="Graml W."/>
            <person name="Santos-Martinez M.L."/>
            <person name="Koretke K.K."/>
            <person name="Volker C."/>
            <person name="Mewes H.W."/>
            <person name="Frishman D."/>
            <person name="Stocker S."/>
            <person name="Lupas A.N."/>
            <person name="Baumeister W."/>
        </authorList>
    </citation>
    <scope>NUCLEOTIDE SEQUENCE [LARGE SCALE GENOMIC DNA]</scope>
    <source>
        <strain evidence="3">ATCC 25905 / DSM 1728 / JCM 9062 / NBRC 15155 / AMRC-C165</strain>
    </source>
</reference>
<dbReference type="AlphaFoldDB" id="Q9HLU3"/>